<protein>
    <submittedName>
        <fullName evidence="3">Uncharacterized protein</fullName>
    </submittedName>
</protein>
<dbReference type="Proteomes" id="UP000325458">
    <property type="component" value="Chromosome"/>
</dbReference>
<keyword evidence="4" id="KW-1185">Reference proteome</keyword>
<evidence type="ECO:0000313" key="4">
    <source>
        <dbReference type="Proteomes" id="UP000194225"/>
    </source>
</evidence>
<feature type="region of interest" description="Disordered" evidence="1">
    <location>
        <begin position="262"/>
        <end position="283"/>
    </location>
</feature>
<organism evidence="3 5">
    <name type="scientific">Streptomyces platensis</name>
    <dbReference type="NCBI Taxonomy" id="58346"/>
    <lineage>
        <taxon>Bacteria</taxon>
        <taxon>Bacillati</taxon>
        <taxon>Actinomycetota</taxon>
        <taxon>Actinomycetes</taxon>
        <taxon>Kitasatosporales</taxon>
        <taxon>Streptomycetaceae</taxon>
        <taxon>Streptomyces</taxon>
    </lineage>
</organism>
<gene>
    <name evidence="2" type="ORF">BG653_07020</name>
    <name evidence="3" type="ORF">CP981_11905</name>
</gene>
<dbReference type="EMBL" id="MIGA01000085">
    <property type="protein sequence ID" value="OSY35947.1"/>
    <property type="molecule type" value="Genomic_DNA"/>
</dbReference>
<name>A0AAE6NGT9_STRPT</name>
<reference evidence="2 4" key="1">
    <citation type="submission" date="2016-09" db="EMBL/GenBank/DDBJ databases">
        <title>Streptomyces platensis DSM40041, a candidate organism with high potential of specific P450 cytochromes.</title>
        <authorList>
            <person name="Grumaz C."/>
            <person name="Vainshtein Y."/>
            <person name="Kirstahler P."/>
            <person name="Sohn K."/>
        </authorList>
    </citation>
    <scope>NUCLEOTIDE SEQUENCE [LARGE SCALE GENOMIC DNA]</scope>
    <source>
        <strain evidence="2 4">DSM 40041</strain>
    </source>
</reference>
<dbReference type="KEGG" id="spla:CP981_11905"/>
<sequence>MVTFTQIIELDVSGLETFADRWGRVHRKIKEAREGFHDDVVRKLHDDQWRGAGGSKAQDYCDRIQTAIDALDAEVVSLRRFLDEEADGSKGSGGVKGFEGLQKEACALQEEAFVHGLLINDDGSIQRMGGYDPTAPEGSENLDEEKRIIANSLEERAKKVIGTATENDEWIAASLKVIFGTVGNFETEDRRYKVSEPTLKDRMVRNQLNNVGAMANMRGWKTTAGLVQHFLDGNGEPVEVQPQQMMKDIPQFQRDLDKTMDHDVSKRPDGPFTTEWKSTAPNPKDGDKSMDWYYGLNHFQYRTVGEKHGNEVTYHVEVQKRYDWGIPSEHRRTQEAFGGPFEMSLEQADLAHLNTTGLGRDFDVKGSSEQMRTTV</sequence>
<evidence type="ECO:0000313" key="5">
    <source>
        <dbReference type="Proteomes" id="UP000325458"/>
    </source>
</evidence>
<evidence type="ECO:0000313" key="3">
    <source>
        <dbReference type="EMBL" id="QEV52273.1"/>
    </source>
</evidence>
<dbReference type="RefSeq" id="WP_085928422.1">
    <property type="nucleotide sequence ID" value="NZ_BAABSS010000022.1"/>
</dbReference>
<evidence type="ECO:0000256" key="1">
    <source>
        <dbReference type="SAM" id="MobiDB-lite"/>
    </source>
</evidence>
<dbReference type="GeneID" id="90924006"/>
<dbReference type="EMBL" id="CP023691">
    <property type="protein sequence ID" value="QEV52273.1"/>
    <property type="molecule type" value="Genomic_DNA"/>
</dbReference>
<dbReference type="AlphaFoldDB" id="A0AAE6NGT9"/>
<accession>A0AAE6NGT9</accession>
<proteinExistence type="predicted"/>
<dbReference type="Proteomes" id="UP000194225">
    <property type="component" value="Unassembled WGS sequence"/>
</dbReference>
<evidence type="ECO:0000313" key="2">
    <source>
        <dbReference type="EMBL" id="OSY35947.1"/>
    </source>
</evidence>
<reference evidence="3 5" key="2">
    <citation type="submission" date="2017-09" db="EMBL/GenBank/DDBJ databases">
        <authorList>
            <person name="Lee N."/>
            <person name="Cho B.-K."/>
        </authorList>
    </citation>
    <scope>NUCLEOTIDE SEQUENCE [LARGE SCALE GENOMIC DNA]</scope>
    <source>
        <strain evidence="3 5">ATCC 23948</strain>
    </source>
</reference>